<dbReference type="GO" id="GO:0007029">
    <property type="term" value="P:endoplasmic reticulum organization"/>
    <property type="evidence" value="ECO:0007669"/>
    <property type="project" value="TreeGrafter"/>
</dbReference>
<accession>A0AAV8XQ44</accession>
<dbReference type="AlphaFoldDB" id="A0AAV8XQ44"/>
<dbReference type="GO" id="GO:0030127">
    <property type="term" value="C:COPII vesicle coat"/>
    <property type="evidence" value="ECO:0007669"/>
    <property type="project" value="TreeGrafter"/>
</dbReference>
<dbReference type="GO" id="GO:0090110">
    <property type="term" value="P:COPII-coated vesicle cargo loading"/>
    <property type="evidence" value="ECO:0007669"/>
    <property type="project" value="TreeGrafter"/>
</dbReference>
<sequence>MFYLLPFAGFYPLPSNVCLISSFPEQLGARLELESQNNPKLLKDAQLCYICSGNFDKLVTSWSGDATKSTNDLQELVELVSFLQRAMERQGRQVQAKTFRVHGEGRCESMSFPDL</sequence>
<dbReference type="GO" id="GO:0005198">
    <property type="term" value="F:structural molecule activity"/>
    <property type="evidence" value="ECO:0007669"/>
    <property type="project" value="TreeGrafter"/>
</dbReference>
<evidence type="ECO:0000256" key="2">
    <source>
        <dbReference type="ARBA" id="ARBA00022574"/>
    </source>
</evidence>
<dbReference type="GO" id="GO:0070971">
    <property type="term" value="C:endoplasmic reticulum exit site"/>
    <property type="evidence" value="ECO:0007669"/>
    <property type="project" value="TreeGrafter"/>
</dbReference>
<reference evidence="4" key="1">
    <citation type="journal article" date="2023" name="Insect Mol. Biol.">
        <title>Genome sequencing provides insights into the evolution of gene families encoding plant cell wall-degrading enzymes in longhorned beetles.</title>
        <authorList>
            <person name="Shin N.R."/>
            <person name="Okamura Y."/>
            <person name="Kirsch R."/>
            <person name="Pauchet Y."/>
        </authorList>
    </citation>
    <scope>NUCLEOTIDE SEQUENCE</scope>
    <source>
        <strain evidence="4">AMC_N1</strain>
    </source>
</reference>
<evidence type="ECO:0000256" key="1">
    <source>
        <dbReference type="ARBA" id="ARBA00022448"/>
    </source>
</evidence>
<protein>
    <submittedName>
        <fullName evidence="4">Uncharacterized protein</fullName>
    </submittedName>
</protein>
<dbReference type="PANTHER" id="PTHR13923">
    <property type="entry name" value="SEC31-RELATED PROTEIN"/>
    <property type="match status" value="1"/>
</dbReference>
<evidence type="ECO:0000313" key="4">
    <source>
        <dbReference type="EMBL" id="KAJ8940708.1"/>
    </source>
</evidence>
<evidence type="ECO:0000313" key="5">
    <source>
        <dbReference type="Proteomes" id="UP001162162"/>
    </source>
</evidence>
<dbReference type="PANTHER" id="PTHR13923:SF11">
    <property type="entry name" value="SECRETORY 31, ISOFORM D"/>
    <property type="match status" value="1"/>
</dbReference>
<keyword evidence="3" id="KW-0677">Repeat</keyword>
<name>A0AAV8XQ44_9CUCU</name>
<dbReference type="Proteomes" id="UP001162162">
    <property type="component" value="Unassembled WGS sequence"/>
</dbReference>
<dbReference type="EMBL" id="JAPWTK010000414">
    <property type="protein sequence ID" value="KAJ8940708.1"/>
    <property type="molecule type" value="Genomic_DNA"/>
</dbReference>
<dbReference type="Gene3D" id="1.25.40.1030">
    <property type="match status" value="1"/>
</dbReference>
<proteinExistence type="predicted"/>
<keyword evidence="5" id="KW-1185">Reference proteome</keyword>
<gene>
    <name evidence="4" type="ORF">NQ318_009111</name>
</gene>
<keyword evidence="2" id="KW-0853">WD repeat</keyword>
<keyword evidence="1" id="KW-0813">Transport</keyword>
<comment type="caution">
    <text evidence="4">The sequence shown here is derived from an EMBL/GenBank/DDBJ whole genome shotgun (WGS) entry which is preliminary data.</text>
</comment>
<evidence type="ECO:0000256" key="3">
    <source>
        <dbReference type="ARBA" id="ARBA00022737"/>
    </source>
</evidence>
<organism evidence="4 5">
    <name type="scientific">Aromia moschata</name>
    <dbReference type="NCBI Taxonomy" id="1265417"/>
    <lineage>
        <taxon>Eukaryota</taxon>
        <taxon>Metazoa</taxon>
        <taxon>Ecdysozoa</taxon>
        <taxon>Arthropoda</taxon>
        <taxon>Hexapoda</taxon>
        <taxon>Insecta</taxon>
        <taxon>Pterygota</taxon>
        <taxon>Neoptera</taxon>
        <taxon>Endopterygota</taxon>
        <taxon>Coleoptera</taxon>
        <taxon>Polyphaga</taxon>
        <taxon>Cucujiformia</taxon>
        <taxon>Chrysomeloidea</taxon>
        <taxon>Cerambycidae</taxon>
        <taxon>Cerambycinae</taxon>
        <taxon>Callichromatini</taxon>
        <taxon>Aromia</taxon>
    </lineage>
</organism>
<dbReference type="InterPro" id="IPR040251">
    <property type="entry name" value="SEC31-like"/>
</dbReference>